<organism evidence="2 3">
    <name type="scientific">Coffea canephora</name>
    <name type="common">Robusta coffee</name>
    <dbReference type="NCBI Taxonomy" id="49390"/>
    <lineage>
        <taxon>Eukaryota</taxon>
        <taxon>Viridiplantae</taxon>
        <taxon>Streptophyta</taxon>
        <taxon>Embryophyta</taxon>
        <taxon>Tracheophyta</taxon>
        <taxon>Spermatophyta</taxon>
        <taxon>Magnoliopsida</taxon>
        <taxon>eudicotyledons</taxon>
        <taxon>Gunneridae</taxon>
        <taxon>Pentapetalae</taxon>
        <taxon>asterids</taxon>
        <taxon>lamiids</taxon>
        <taxon>Gentianales</taxon>
        <taxon>Rubiaceae</taxon>
        <taxon>Ixoroideae</taxon>
        <taxon>Gardenieae complex</taxon>
        <taxon>Bertiereae - Coffeeae clade</taxon>
        <taxon>Coffeeae</taxon>
        <taxon>Coffea</taxon>
    </lineage>
</organism>
<accession>A0A068U0U0</accession>
<reference evidence="3" key="1">
    <citation type="journal article" date="2014" name="Science">
        <title>The coffee genome provides insight into the convergent evolution of caffeine biosynthesis.</title>
        <authorList>
            <person name="Denoeud F."/>
            <person name="Carretero-Paulet L."/>
            <person name="Dereeper A."/>
            <person name="Droc G."/>
            <person name="Guyot R."/>
            <person name="Pietrella M."/>
            <person name="Zheng C."/>
            <person name="Alberti A."/>
            <person name="Anthony F."/>
            <person name="Aprea G."/>
            <person name="Aury J.M."/>
            <person name="Bento P."/>
            <person name="Bernard M."/>
            <person name="Bocs S."/>
            <person name="Campa C."/>
            <person name="Cenci A."/>
            <person name="Combes M.C."/>
            <person name="Crouzillat D."/>
            <person name="Da Silva C."/>
            <person name="Daddiego L."/>
            <person name="De Bellis F."/>
            <person name="Dussert S."/>
            <person name="Garsmeur O."/>
            <person name="Gayraud T."/>
            <person name="Guignon V."/>
            <person name="Jahn K."/>
            <person name="Jamilloux V."/>
            <person name="Joet T."/>
            <person name="Labadie K."/>
            <person name="Lan T."/>
            <person name="Leclercq J."/>
            <person name="Lepelley M."/>
            <person name="Leroy T."/>
            <person name="Li L.T."/>
            <person name="Librado P."/>
            <person name="Lopez L."/>
            <person name="Munoz A."/>
            <person name="Noel B."/>
            <person name="Pallavicini A."/>
            <person name="Perrotta G."/>
            <person name="Poncet V."/>
            <person name="Pot D."/>
            <person name="Priyono X."/>
            <person name="Rigoreau M."/>
            <person name="Rouard M."/>
            <person name="Rozas J."/>
            <person name="Tranchant-Dubreuil C."/>
            <person name="VanBuren R."/>
            <person name="Zhang Q."/>
            <person name="Andrade A.C."/>
            <person name="Argout X."/>
            <person name="Bertrand B."/>
            <person name="de Kochko A."/>
            <person name="Graziosi G."/>
            <person name="Henry R.J."/>
            <person name="Jayarama X."/>
            <person name="Ming R."/>
            <person name="Nagai C."/>
            <person name="Rounsley S."/>
            <person name="Sankoff D."/>
            <person name="Giuliano G."/>
            <person name="Albert V.A."/>
            <person name="Wincker P."/>
            <person name="Lashermes P."/>
        </authorList>
    </citation>
    <scope>NUCLEOTIDE SEQUENCE [LARGE SCALE GENOMIC DNA]</scope>
    <source>
        <strain evidence="3">cv. DH200-94</strain>
    </source>
</reference>
<gene>
    <name evidence="2" type="ORF">GSCOC_T00037146001</name>
</gene>
<dbReference type="FunCoup" id="A0A068U0U0">
    <property type="interactions" value="2625"/>
</dbReference>
<dbReference type="InParanoid" id="A0A068U0U0"/>
<dbReference type="PANTHER" id="PTHR20921:SF0">
    <property type="entry name" value="TRANSMEMBRANE PROTEIN 222"/>
    <property type="match status" value="1"/>
</dbReference>
<name>A0A068U0U0_COFCA</name>
<dbReference type="Pfam" id="PF05608">
    <property type="entry name" value="RTE1"/>
    <property type="match status" value="1"/>
</dbReference>
<keyword evidence="3" id="KW-1185">Reference proteome</keyword>
<evidence type="ECO:0000313" key="3">
    <source>
        <dbReference type="Proteomes" id="UP000295252"/>
    </source>
</evidence>
<dbReference type="GO" id="GO:0010104">
    <property type="term" value="P:regulation of ethylene-activated signaling pathway"/>
    <property type="evidence" value="ECO:0007669"/>
    <property type="project" value="TreeGrafter"/>
</dbReference>
<dbReference type="STRING" id="49390.A0A068U0U0"/>
<feature type="transmembrane region" description="Helical" evidence="1">
    <location>
        <begin position="156"/>
        <end position="172"/>
    </location>
</feature>
<dbReference type="GO" id="GO:0005783">
    <property type="term" value="C:endoplasmic reticulum"/>
    <property type="evidence" value="ECO:0007669"/>
    <property type="project" value="TreeGrafter"/>
</dbReference>
<dbReference type="InterPro" id="IPR008496">
    <property type="entry name" value="TMEM222/RTE1"/>
</dbReference>
<keyword evidence="1" id="KW-1133">Transmembrane helix</keyword>
<dbReference type="Proteomes" id="UP000295252">
    <property type="component" value="Chromosome IX"/>
</dbReference>
<dbReference type="Gramene" id="CDP01952">
    <property type="protein sequence ID" value="CDP01952"/>
    <property type="gene ID" value="GSCOC_T00037146001"/>
</dbReference>
<dbReference type="GO" id="GO:0009723">
    <property type="term" value="P:response to ethylene"/>
    <property type="evidence" value="ECO:0007669"/>
    <property type="project" value="TreeGrafter"/>
</dbReference>
<dbReference type="AlphaFoldDB" id="A0A068U0U0"/>
<feature type="transmembrane region" description="Helical" evidence="1">
    <location>
        <begin position="206"/>
        <end position="224"/>
    </location>
</feature>
<dbReference type="OrthoDB" id="267284at2759"/>
<dbReference type="PANTHER" id="PTHR20921">
    <property type="entry name" value="TRANSMEMBRANE PROTEIN 222"/>
    <property type="match status" value="1"/>
</dbReference>
<sequence>MEPNTHPQHTLMIEENASHSMEVDPKRARFPCCIVWTPLPLLSWFIPFVGHLGICREDGVILDFAGPNYVCVDNFAFGAPTCYFQIGKDQCGYTQYSAAYSNEDGYQHDEPGRGALTWDETLQKSTQEYQHQSYNILTCNCHSFVANCLNRLKFRAGGWNVVNLAIFMFLNGRWVNKSSILKSYLPFLIVLGLGIIFGGATFLTYLAVFVILLIVWFVVGTYCFKKLIYV</sequence>
<dbReference type="EMBL" id="HG739091">
    <property type="protein sequence ID" value="CDP01952.1"/>
    <property type="molecule type" value="Genomic_DNA"/>
</dbReference>
<keyword evidence="1" id="KW-0472">Membrane</keyword>
<dbReference type="GO" id="GO:0005794">
    <property type="term" value="C:Golgi apparatus"/>
    <property type="evidence" value="ECO:0007669"/>
    <property type="project" value="TreeGrafter"/>
</dbReference>
<keyword evidence="1" id="KW-0812">Transmembrane</keyword>
<protein>
    <submittedName>
        <fullName evidence="2">Uncharacterized protein</fullName>
    </submittedName>
</protein>
<evidence type="ECO:0000313" key="2">
    <source>
        <dbReference type="EMBL" id="CDP01952.1"/>
    </source>
</evidence>
<dbReference type="OMA" id="KEKCCIP"/>
<dbReference type="PhylomeDB" id="A0A068U0U0"/>
<proteinExistence type="predicted"/>
<evidence type="ECO:0000256" key="1">
    <source>
        <dbReference type="SAM" id="Phobius"/>
    </source>
</evidence>